<dbReference type="Proteomes" id="UP001237642">
    <property type="component" value="Unassembled WGS sequence"/>
</dbReference>
<name>A0AAD8JBD5_9APIA</name>
<dbReference type="EMBL" id="JAUIZM010000001">
    <property type="protein sequence ID" value="KAK1401212.1"/>
    <property type="molecule type" value="Genomic_DNA"/>
</dbReference>
<protein>
    <submittedName>
        <fullName evidence="2">Uncharacterized protein</fullName>
    </submittedName>
</protein>
<accession>A0AAD8JBD5</accession>
<keyword evidence="3" id="KW-1185">Reference proteome</keyword>
<sequence>MATSKKVVLPSRLYGASFSSRVIGGGGIGTDKVSQHGPDEPPLSSASRRKRNILVTLHARQPKKGKPLMYPHHTVRELLGPAEAVAWTGLSTPARIPEHAYEMMGRALNDVTDMVQTMDGVDEVPSSGLDEELRKLADGAYPSKDDPTQLVFWDQYMKIAKNLAASLFERCKKVVIEDTQAYMQDTHDHDEGNRDGNNMASDEGNANGQNCDGEDNRHDIDQEGDFNNVVPLSP</sequence>
<gene>
    <name evidence="2" type="ORF">POM88_000817</name>
</gene>
<dbReference type="AlphaFoldDB" id="A0AAD8JBD5"/>
<feature type="region of interest" description="Disordered" evidence="1">
    <location>
        <begin position="27"/>
        <end position="51"/>
    </location>
</feature>
<feature type="region of interest" description="Disordered" evidence="1">
    <location>
        <begin position="185"/>
        <end position="234"/>
    </location>
</feature>
<feature type="compositionally biased region" description="Basic and acidic residues" evidence="1">
    <location>
        <begin position="185"/>
        <end position="194"/>
    </location>
</feature>
<reference evidence="2" key="2">
    <citation type="submission" date="2023-05" db="EMBL/GenBank/DDBJ databases">
        <authorList>
            <person name="Schelkunov M.I."/>
        </authorList>
    </citation>
    <scope>NUCLEOTIDE SEQUENCE</scope>
    <source>
        <strain evidence="2">Hsosn_3</strain>
        <tissue evidence="2">Leaf</tissue>
    </source>
</reference>
<evidence type="ECO:0000313" key="2">
    <source>
        <dbReference type="EMBL" id="KAK1401212.1"/>
    </source>
</evidence>
<evidence type="ECO:0000313" key="3">
    <source>
        <dbReference type="Proteomes" id="UP001237642"/>
    </source>
</evidence>
<evidence type="ECO:0000256" key="1">
    <source>
        <dbReference type="SAM" id="MobiDB-lite"/>
    </source>
</evidence>
<feature type="compositionally biased region" description="Polar residues" evidence="1">
    <location>
        <begin position="195"/>
        <end position="210"/>
    </location>
</feature>
<proteinExistence type="predicted"/>
<reference evidence="2" key="1">
    <citation type="submission" date="2023-02" db="EMBL/GenBank/DDBJ databases">
        <title>Genome of toxic invasive species Heracleum sosnowskyi carries increased number of genes despite the absence of recent whole-genome duplications.</title>
        <authorList>
            <person name="Schelkunov M."/>
            <person name="Shtratnikova V."/>
            <person name="Makarenko M."/>
            <person name="Klepikova A."/>
            <person name="Omelchenko D."/>
            <person name="Novikova G."/>
            <person name="Obukhova E."/>
            <person name="Bogdanov V."/>
            <person name="Penin A."/>
            <person name="Logacheva M."/>
        </authorList>
    </citation>
    <scope>NUCLEOTIDE SEQUENCE</scope>
    <source>
        <strain evidence="2">Hsosn_3</strain>
        <tissue evidence="2">Leaf</tissue>
    </source>
</reference>
<comment type="caution">
    <text evidence="2">The sequence shown here is derived from an EMBL/GenBank/DDBJ whole genome shotgun (WGS) entry which is preliminary data.</text>
</comment>
<organism evidence="2 3">
    <name type="scientific">Heracleum sosnowskyi</name>
    <dbReference type="NCBI Taxonomy" id="360622"/>
    <lineage>
        <taxon>Eukaryota</taxon>
        <taxon>Viridiplantae</taxon>
        <taxon>Streptophyta</taxon>
        <taxon>Embryophyta</taxon>
        <taxon>Tracheophyta</taxon>
        <taxon>Spermatophyta</taxon>
        <taxon>Magnoliopsida</taxon>
        <taxon>eudicotyledons</taxon>
        <taxon>Gunneridae</taxon>
        <taxon>Pentapetalae</taxon>
        <taxon>asterids</taxon>
        <taxon>campanulids</taxon>
        <taxon>Apiales</taxon>
        <taxon>Apiaceae</taxon>
        <taxon>Apioideae</taxon>
        <taxon>apioid superclade</taxon>
        <taxon>Tordylieae</taxon>
        <taxon>Tordyliinae</taxon>
        <taxon>Heracleum</taxon>
    </lineage>
</organism>